<reference evidence="2 3" key="1">
    <citation type="journal article" date="2020" name="Nature">
        <title>Six reference-quality genomes reveal evolution of bat adaptations.</title>
        <authorList>
            <person name="Jebb D."/>
            <person name="Huang Z."/>
            <person name="Pippel M."/>
            <person name="Hughes G.M."/>
            <person name="Lavrichenko K."/>
            <person name="Devanna P."/>
            <person name="Winkler S."/>
            <person name="Jermiin L.S."/>
            <person name="Skirmuntt E.C."/>
            <person name="Katzourakis A."/>
            <person name="Burkitt-Gray L."/>
            <person name="Ray D.A."/>
            <person name="Sullivan K.A.M."/>
            <person name="Roscito J.G."/>
            <person name="Kirilenko B.M."/>
            <person name="Davalos L.M."/>
            <person name="Corthals A.P."/>
            <person name="Power M.L."/>
            <person name="Jones G."/>
            <person name="Ransome R.D."/>
            <person name="Dechmann D.K.N."/>
            <person name="Locatelli A.G."/>
            <person name="Puechmaille S.J."/>
            <person name="Fedrigo O."/>
            <person name="Jarvis E.D."/>
            <person name="Hiller M."/>
            <person name="Vernes S.C."/>
            <person name="Myers E.W."/>
            <person name="Teeling E.C."/>
        </authorList>
    </citation>
    <scope>NUCLEOTIDE SEQUENCE [LARGE SCALE GENOMIC DNA]</scope>
    <source>
        <strain evidence="2">Bat1K_MPI-CBG_1</strain>
    </source>
</reference>
<gene>
    <name evidence="2" type="ORF">HJG60_009817</name>
</gene>
<protein>
    <submittedName>
        <fullName evidence="2">Uncharacterized protein</fullName>
    </submittedName>
</protein>
<feature type="region of interest" description="Disordered" evidence="1">
    <location>
        <begin position="99"/>
        <end position="120"/>
    </location>
</feature>
<dbReference type="Proteomes" id="UP000664940">
    <property type="component" value="Unassembled WGS sequence"/>
</dbReference>
<name>A0A834BA27_9CHIR</name>
<comment type="caution">
    <text evidence="2">The sequence shown here is derived from an EMBL/GenBank/DDBJ whole genome shotgun (WGS) entry which is preliminary data.</text>
</comment>
<accession>A0A834BA27</accession>
<dbReference type="EMBL" id="JABVXQ010000002">
    <property type="protein sequence ID" value="KAF6125309.1"/>
    <property type="molecule type" value="Genomic_DNA"/>
</dbReference>
<evidence type="ECO:0000256" key="1">
    <source>
        <dbReference type="SAM" id="MobiDB-lite"/>
    </source>
</evidence>
<feature type="compositionally biased region" description="Basic and acidic residues" evidence="1">
    <location>
        <begin position="111"/>
        <end position="120"/>
    </location>
</feature>
<evidence type="ECO:0000313" key="2">
    <source>
        <dbReference type="EMBL" id="KAF6125309.1"/>
    </source>
</evidence>
<organism evidence="2 3">
    <name type="scientific">Phyllostomus discolor</name>
    <name type="common">pale spear-nosed bat</name>
    <dbReference type="NCBI Taxonomy" id="89673"/>
    <lineage>
        <taxon>Eukaryota</taxon>
        <taxon>Metazoa</taxon>
        <taxon>Chordata</taxon>
        <taxon>Craniata</taxon>
        <taxon>Vertebrata</taxon>
        <taxon>Euteleostomi</taxon>
        <taxon>Mammalia</taxon>
        <taxon>Eutheria</taxon>
        <taxon>Laurasiatheria</taxon>
        <taxon>Chiroptera</taxon>
        <taxon>Yangochiroptera</taxon>
        <taxon>Phyllostomidae</taxon>
        <taxon>Phyllostominae</taxon>
        <taxon>Phyllostomus</taxon>
    </lineage>
</organism>
<sequence>MCCHHGPCWLPFLSPQQILFSPSLLSPHPPAPGCLCSWADSDLCPLTSPDCHLSSGSLTHAARGFPNVRGSVCTLCVCMYVCMCMHTCDPCPLSDLTPALPSTQSMPTHPGRSEPSLRSH</sequence>
<proteinExistence type="predicted"/>
<dbReference type="AlphaFoldDB" id="A0A834BA27"/>
<evidence type="ECO:0000313" key="3">
    <source>
        <dbReference type="Proteomes" id="UP000664940"/>
    </source>
</evidence>